<comment type="caution">
    <text evidence="4">The sequence shown here is derived from an EMBL/GenBank/DDBJ whole genome shotgun (WGS) entry which is preliminary data.</text>
</comment>
<dbReference type="PROSITE" id="PS00061">
    <property type="entry name" value="ADH_SHORT"/>
    <property type="match status" value="1"/>
</dbReference>
<dbReference type="Proteomes" id="UP001642464">
    <property type="component" value="Unassembled WGS sequence"/>
</dbReference>
<dbReference type="SUPFAM" id="SSF51735">
    <property type="entry name" value="NAD(P)-binding Rossmann-fold domains"/>
    <property type="match status" value="1"/>
</dbReference>
<proteinExistence type="inferred from homology"/>
<protein>
    <submittedName>
        <fullName evidence="4">Rhamnolipids biosynthesis 3-oxoacyl-[acyl-carrier-protein] reductase (3-ketoacyl-acyl carrier protein reductase)</fullName>
    </submittedName>
</protein>
<reference evidence="4 5" key="1">
    <citation type="submission" date="2024-02" db="EMBL/GenBank/DDBJ databases">
        <authorList>
            <person name="Chen Y."/>
            <person name="Shah S."/>
            <person name="Dougan E. K."/>
            <person name="Thang M."/>
            <person name="Chan C."/>
        </authorList>
    </citation>
    <scope>NUCLEOTIDE SEQUENCE [LARGE SCALE GENOMIC DNA]</scope>
</reference>
<name>A0ABP0HYE5_9DINO</name>
<gene>
    <name evidence="4" type="ORF">SCF082_LOCUS4260</name>
</gene>
<dbReference type="Pfam" id="PF13561">
    <property type="entry name" value="adh_short_C2"/>
    <property type="match status" value="1"/>
</dbReference>
<evidence type="ECO:0000313" key="5">
    <source>
        <dbReference type="Proteomes" id="UP001642464"/>
    </source>
</evidence>
<dbReference type="InterPro" id="IPR036291">
    <property type="entry name" value="NAD(P)-bd_dom_sf"/>
</dbReference>
<evidence type="ECO:0000256" key="1">
    <source>
        <dbReference type="ARBA" id="ARBA00006484"/>
    </source>
</evidence>
<dbReference type="EMBL" id="CAXAMM010002221">
    <property type="protein sequence ID" value="CAK8995233.1"/>
    <property type="molecule type" value="Genomic_DNA"/>
</dbReference>
<dbReference type="PRINTS" id="PR00081">
    <property type="entry name" value="GDHRDH"/>
</dbReference>
<keyword evidence="2" id="KW-0521">NADP</keyword>
<dbReference type="InterPro" id="IPR020904">
    <property type="entry name" value="Sc_DH/Rdtase_CS"/>
</dbReference>
<evidence type="ECO:0000256" key="2">
    <source>
        <dbReference type="ARBA" id="ARBA00022857"/>
    </source>
</evidence>
<dbReference type="PANTHER" id="PTHR43618:SF8">
    <property type="entry name" value="7ALPHA-HYDROXYSTEROID DEHYDROGENASE"/>
    <property type="match status" value="1"/>
</dbReference>
<accession>A0ABP0HYE5</accession>
<comment type="similarity">
    <text evidence="1">Belongs to the short-chain dehydrogenases/reductases (SDR) family.</text>
</comment>
<dbReference type="PANTHER" id="PTHR43618">
    <property type="entry name" value="7-ALPHA-HYDROXYSTEROID DEHYDROGENASE"/>
    <property type="match status" value="1"/>
</dbReference>
<dbReference type="Gene3D" id="3.40.50.720">
    <property type="entry name" value="NAD(P)-binding Rossmann-like Domain"/>
    <property type="match status" value="1"/>
</dbReference>
<evidence type="ECO:0000256" key="3">
    <source>
        <dbReference type="ARBA" id="ARBA00023002"/>
    </source>
</evidence>
<evidence type="ECO:0000313" key="4">
    <source>
        <dbReference type="EMBL" id="CAK8995233.1"/>
    </source>
</evidence>
<dbReference type="PRINTS" id="PR00080">
    <property type="entry name" value="SDRFAMILY"/>
</dbReference>
<organism evidence="4 5">
    <name type="scientific">Durusdinium trenchii</name>
    <dbReference type="NCBI Taxonomy" id="1381693"/>
    <lineage>
        <taxon>Eukaryota</taxon>
        <taxon>Sar</taxon>
        <taxon>Alveolata</taxon>
        <taxon>Dinophyceae</taxon>
        <taxon>Suessiales</taxon>
        <taxon>Symbiodiniaceae</taxon>
        <taxon>Durusdinium</taxon>
    </lineage>
</organism>
<dbReference type="InterPro" id="IPR052178">
    <property type="entry name" value="Sec_Metab_Biosynth_SDR"/>
</dbReference>
<keyword evidence="3" id="KW-0560">Oxidoreductase</keyword>
<sequence length="266" mass="28110">MVDFSLEALFGVKGKNVVITGGSKGIGYMLASAFVQQGCQVFIFSRKPDEAAAKALNDQGPGKCTSYACDVADQDAIQRVKAQVESEIGDQGLHCLINNSGAVWAESFDTTSKSSFDKLMNVNVTGLFFVTQAFGPMLEKAASKEDPSRVINIASIDGLGIPTFEEYAYTASKAAVLHLTRALAGHNTHKHITFNCISPGLFPSKMGDQVLKVAGDEVLEQSIPMGRAGRPQEIAAAALFLAGPGGTYTTGANIVIDGGMLVKPRM</sequence>
<keyword evidence="5" id="KW-1185">Reference proteome</keyword>
<dbReference type="InterPro" id="IPR002347">
    <property type="entry name" value="SDR_fam"/>
</dbReference>